<sequence length="274" mass="28874">MPLTFPNRFKDKIVAITGGASGLGAAMATRYIAEGAFVVVLDMCSEEKGQEFISQFPPGRAHFHRCDIGSEEGAAQVVQTAVSVFGGLDILHNNASAFAWGQIPDIPTDKWSRVFRVGVDAPFFICRAAIPEMRKRGGGAIVNTASTAGLIGDTGLGCYNAAKAALVNLTRAMGADHAREGIRINAIVPGWMDTPMTMAFKATKEAEEIVASSVPMHRAGQPEEVAAAALFLASEDASYITATTLIADGGLMGISRMPDLAAIHTAGNKTDKLY</sequence>
<dbReference type="GO" id="GO:0016491">
    <property type="term" value="F:oxidoreductase activity"/>
    <property type="evidence" value="ECO:0007669"/>
    <property type="project" value="UniProtKB-KW"/>
</dbReference>
<protein>
    <submittedName>
        <fullName evidence="4">3-oxoacyl-reductase FabG</fullName>
    </submittedName>
</protein>
<evidence type="ECO:0000313" key="4">
    <source>
        <dbReference type="EMBL" id="OCK80950.1"/>
    </source>
</evidence>
<dbReference type="FunFam" id="3.40.50.720:FF:000084">
    <property type="entry name" value="Short-chain dehydrogenase reductase"/>
    <property type="match status" value="1"/>
</dbReference>
<dbReference type="InterPro" id="IPR036291">
    <property type="entry name" value="NAD(P)-bd_dom_sf"/>
</dbReference>
<name>A0A8E2EBH3_9PEZI</name>
<accession>A0A8E2EBH3</accession>
<dbReference type="PANTHER" id="PTHR24321">
    <property type="entry name" value="DEHYDROGENASES, SHORT CHAIN"/>
    <property type="match status" value="1"/>
</dbReference>
<keyword evidence="2" id="KW-0521">NADP</keyword>
<dbReference type="NCBIfam" id="NF005559">
    <property type="entry name" value="PRK07231.1"/>
    <property type="match status" value="1"/>
</dbReference>
<evidence type="ECO:0000313" key="5">
    <source>
        <dbReference type="Proteomes" id="UP000250266"/>
    </source>
</evidence>
<dbReference type="Gene3D" id="3.40.50.720">
    <property type="entry name" value="NAD(P)-binding Rossmann-like Domain"/>
    <property type="match status" value="1"/>
</dbReference>
<gene>
    <name evidence="4" type="ORF">K432DRAFT_381763</name>
</gene>
<keyword evidence="5" id="KW-1185">Reference proteome</keyword>
<organism evidence="4 5">
    <name type="scientific">Lepidopterella palustris CBS 459.81</name>
    <dbReference type="NCBI Taxonomy" id="1314670"/>
    <lineage>
        <taxon>Eukaryota</taxon>
        <taxon>Fungi</taxon>
        <taxon>Dikarya</taxon>
        <taxon>Ascomycota</taxon>
        <taxon>Pezizomycotina</taxon>
        <taxon>Dothideomycetes</taxon>
        <taxon>Pleosporomycetidae</taxon>
        <taxon>Mytilinidiales</taxon>
        <taxon>Argynnaceae</taxon>
        <taxon>Lepidopterella</taxon>
    </lineage>
</organism>
<dbReference type="InterPro" id="IPR002347">
    <property type="entry name" value="SDR_fam"/>
</dbReference>
<evidence type="ECO:0000256" key="3">
    <source>
        <dbReference type="ARBA" id="ARBA00023002"/>
    </source>
</evidence>
<dbReference type="Pfam" id="PF13561">
    <property type="entry name" value="adh_short_C2"/>
    <property type="match status" value="1"/>
</dbReference>
<dbReference type="PRINTS" id="PR00081">
    <property type="entry name" value="GDHRDH"/>
</dbReference>
<reference evidence="4 5" key="1">
    <citation type="journal article" date="2016" name="Nat. Commun.">
        <title>Ectomycorrhizal ecology is imprinted in the genome of the dominant symbiotic fungus Cenococcum geophilum.</title>
        <authorList>
            <consortium name="DOE Joint Genome Institute"/>
            <person name="Peter M."/>
            <person name="Kohler A."/>
            <person name="Ohm R.A."/>
            <person name="Kuo A."/>
            <person name="Krutzmann J."/>
            <person name="Morin E."/>
            <person name="Arend M."/>
            <person name="Barry K.W."/>
            <person name="Binder M."/>
            <person name="Choi C."/>
            <person name="Clum A."/>
            <person name="Copeland A."/>
            <person name="Grisel N."/>
            <person name="Haridas S."/>
            <person name="Kipfer T."/>
            <person name="LaButti K."/>
            <person name="Lindquist E."/>
            <person name="Lipzen A."/>
            <person name="Maire R."/>
            <person name="Meier B."/>
            <person name="Mihaltcheva S."/>
            <person name="Molinier V."/>
            <person name="Murat C."/>
            <person name="Poggeler S."/>
            <person name="Quandt C.A."/>
            <person name="Sperisen C."/>
            <person name="Tritt A."/>
            <person name="Tisserant E."/>
            <person name="Crous P.W."/>
            <person name="Henrissat B."/>
            <person name="Nehls U."/>
            <person name="Egli S."/>
            <person name="Spatafora J.W."/>
            <person name="Grigoriev I.V."/>
            <person name="Martin F.M."/>
        </authorList>
    </citation>
    <scope>NUCLEOTIDE SEQUENCE [LARGE SCALE GENOMIC DNA]</scope>
    <source>
        <strain evidence="4 5">CBS 459.81</strain>
    </source>
</reference>
<keyword evidence="3" id="KW-0560">Oxidoreductase</keyword>
<comment type="similarity">
    <text evidence="1">Belongs to the short-chain dehydrogenases/reductases (SDR) family.</text>
</comment>
<dbReference type="PANTHER" id="PTHR24321:SF8">
    <property type="entry name" value="ESTRADIOL 17-BETA-DEHYDROGENASE 8-RELATED"/>
    <property type="match status" value="1"/>
</dbReference>
<dbReference type="CDD" id="cd05233">
    <property type="entry name" value="SDR_c"/>
    <property type="match status" value="1"/>
</dbReference>
<dbReference type="PRINTS" id="PR00080">
    <property type="entry name" value="SDRFAMILY"/>
</dbReference>
<evidence type="ECO:0000256" key="1">
    <source>
        <dbReference type="ARBA" id="ARBA00006484"/>
    </source>
</evidence>
<dbReference type="AlphaFoldDB" id="A0A8E2EBH3"/>
<dbReference type="Proteomes" id="UP000250266">
    <property type="component" value="Unassembled WGS sequence"/>
</dbReference>
<dbReference type="SUPFAM" id="SSF51735">
    <property type="entry name" value="NAD(P)-binding Rossmann-fold domains"/>
    <property type="match status" value="1"/>
</dbReference>
<dbReference type="EMBL" id="KV744939">
    <property type="protein sequence ID" value="OCK80950.1"/>
    <property type="molecule type" value="Genomic_DNA"/>
</dbReference>
<dbReference type="OrthoDB" id="1669814at2759"/>
<dbReference type="InterPro" id="IPR020904">
    <property type="entry name" value="Sc_DH/Rdtase_CS"/>
</dbReference>
<evidence type="ECO:0000256" key="2">
    <source>
        <dbReference type="ARBA" id="ARBA00022857"/>
    </source>
</evidence>
<dbReference type="PROSITE" id="PS00061">
    <property type="entry name" value="ADH_SHORT"/>
    <property type="match status" value="1"/>
</dbReference>
<proteinExistence type="inferred from homology"/>